<dbReference type="Gene3D" id="3.40.390.10">
    <property type="entry name" value="Collagenase (Catalytic Domain)"/>
    <property type="match status" value="1"/>
</dbReference>
<evidence type="ECO:0000313" key="3">
    <source>
        <dbReference type="EMBL" id="KAF2726538.1"/>
    </source>
</evidence>
<evidence type="ECO:0000313" key="4">
    <source>
        <dbReference type="Proteomes" id="UP000799444"/>
    </source>
</evidence>
<dbReference type="Proteomes" id="UP000799444">
    <property type="component" value="Unassembled WGS sequence"/>
</dbReference>
<feature type="chain" id="PRO_5040405108" evidence="2">
    <location>
        <begin position="18"/>
        <end position="587"/>
    </location>
</feature>
<feature type="region of interest" description="Disordered" evidence="1">
    <location>
        <begin position="411"/>
        <end position="448"/>
    </location>
</feature>
<reference evidence="3" key="1">
    <citation type="journal article" date="2020" name="Stud. Mycol.">
        <title>101 Dothideomycetes genomes: a test case for predicting lifestyles and emergence of pathogens.</title>
        <authorList>
            <person name="Haridas S."/>
            <person name="Albert R."/>
            <person name="Binder M."/>
            <person name="Bloem J."/>
            <person name="Labutti K."/>
            <person name="Salamov A."/>
            <person name="Andreopoulos B."/>
            <person name="Baker S."/>
            <person name="Barry K."/>
            <person name="Bills G."/>
            <person name="Bluhm B."/>
            <person name="Cannon C."/>
            <person name="Castanera R."/>
            <person name="Culley D."/>
            <person name="Daum C."/>
            <person name="Ezra D."/>
            <person name="Gonzalez J."/>
            <person name="Henrissat B."/>
            <person name="Kuo A."/>
            <person name="Liang C."/>
            <person name="Lipzen A."/>
            <person name="Lutzoni F."/>
            <person name="Magnuson J."/>
            <person name="Mondo S."/>
            <person name="Nolan M."/>
            <person name="Ohm R."/>
            <person name="Pangilinan J."/>
            <person name="Park H.-J."/>
            <person name="Ramirez L."/>
            <person name="Alfaro M."/>
            <person name="Sun H."/>
            <person name="Tritt A."/>
            <person name="Yoshinaga Y."/>
            <person name="Zwiers L.-H."/>
            <person name="Turgeon B."/>
            <person name="Goodwin S."/>
            <person name="Spatafora J."/>
            <person name="Crous P."/>
            <person name="Grigoriev I."/>
        </authorList>
    </citation>
    <scope>NUCLEOTIDE SEQUENCE</scope>
    <source>
        <strain evidence="3">CBS 125425</strain>
    </source>
</reference>
<evidence type="ECO:0000256" key="1">
    <source>
        <dbReference type="SAM" id="MobiDB-lite"/>
    </source>
</evidence>
<proteinExistence type="predicted"/>
<comment type="caution">
    <text evidence="3">The sequence shown here is derived from an EMBL/GenBank/DDBJ whole genome shotgun (WGS) entry which is preliminary data.</text>
</comment>
<keyword evidence="2" id="KW-0732">Signal</keyword>
<protein>
    <submittedName>
        <fullName evidence="3">Uncharacterized protein</fullName>
    </submittedName>
</protein>
<organism evidence="3 4">
    <name type="scientific">Polyplosphaeria fusca</name>
    <dbReference type="NCBI Taxonomy" id="682080"/>
    <lineage>
        <taxon>Eukaryota</taxon>
        <taxon>Fungi</taxon>
        <taxon>Dikarya</taxon>
        <taxon>Ascomycota</taxon>
        <taxon>Pezizomycotina</taxon>
        <taxon>Dothideomycetes</taxon>
        <taxon>Pleosporomycetidae</taxon>
        <taxon>Pleosporales</taxon>
        <taxon>Tetraplosphaeriaceae</taxon>
        <taxon>Polyplosphaeria</taxon>
    </lineage>
</organism>
<evidence type="ECO:0000256" key="2">
    <source>
        <dbReference type="SAM" id="SignalP"/>
    </source>
</evidence>
<gene>
    <name evidence="3" type="ORF">EJ04DRAFT_530189</name>
</gene>
<dbReference type="GO" id="GO:0008237">
    <property type="term" value="F:metallopeptidase activity"/>
    <property type="evidence" value="ECO:0007669"/>
    <property type="project" value="InterPro"/>
</dbReference>
<accession>A0A9P4UV97</accession>
<keyword evidence="4" id="KW-1185">Reference proteome</keyword>
<dbReference type="OrthoDB" id="3776585at2759"/>
<feature type="signal peptide" evidence="2">
    <location>
        <begin position="1"/>
        <end position="17"/>
    </location>
</feature>
<sequence length="587" mass="67412">MRSFFYIVLTLCQFCVASRCLVFEVDNGSLMQVLIRLKNDRVVDGRTPLKVAMRQAVELADNAFDVMNDHASDDRVQSMCKLVLGDTDFQNKFDTVKGTFRRLKAFDKTPTELAADGDAWRQMRTNNDVAIFDWYKLKEFYANADRFVMSDDGVVLDTLMGNKKWPKQHKDKLNRYYSLEYDLDNPEDVSKRTKAFSLSSTFINIRLWMQVVDGQHPNLPRNRKDPIYWVPNPNWANSIDVCTWFIDEGDRAEWPQLNEAQVKIVSSQEFVEAYVAGNPDKRTTIAALKTLSVTLLHELTHTVPGGELEDVNGGDCYGWKCTQQLHDVNNADNITMLAIALKLWSLGYWADSDVGIVWRCATKLSASKKLFSQLGYEIWLLYTLQPSSFTPKLRTMSGIVSLPIHVKSHEEVETDKQQSLEPVPQEDESEKPEGTPPEHKEQETTLTGRIATDMVGRSLLEEDMAGAIPRINWNVQTSAEFEDIGFHDLRKHFETLIRSGSEKDAFNARRRVFLVVDEDILQEVDEELQQGQPLNAFPEDMGPSIWLFNAEDDFEEELVPIHMLVRAHYQLDGDFEWKMVMDDVTYF</sequence>
<feature type="compositionally biased region" description="Basic and acidic residues" evidence="1">
    <location>
        <begin position="431"/>
        <end position="443"/>
    </location>
</feature>
<dbReference type="EMBL" id="ML996445">
    <property type="protein sequence ID" value="KAF2726538.1"/>
    <property type="molecule type" value="Genomic_DNA"/>
</dbReference>
<name>A0A9P4UV97_9PLEO</name>
<dbReference type="AlphaFoldDB" id="A0A9P4UV97"/>
<dbReference type="InterPro" id="IPR024079">
    <property type="entry name" value="MetalloPept_cat_dom_sf"/>
</dbReference>